<accession>A0A815KHC1</accession>
<evidence type="ECO:0000313" key="4">
    <source>
        <dbReference type="EMBL" id="CAF1391103.1"/>
    </source>
</evidence>
<reference evidence="4" key="1">
    <citation type="submission" date="2021-02" db="EMBL/GenBank/DDBJ databases">
        <authorList>
            <person name="Nowell W R."/>
        </authorList>
    </citation>
    <scope>NUCLEOTIDE SEQUENCE</scope>
</reference>
<dbReference type="Gene3D" id="3.80.10.10">
    <property type="entry name" value="Ribonuclease Inhibitor"/>
    <property type="match status" value="1"/>
</dbReference>
<sequence length="183" mass="20895">MAASKDLQQQTTSTDEDDEEKGVSEKVQEILDKSKGAVNWLFNDQQLSDADLKLIADELKTDQKCERLDLQRCNLYPADASELAEMLKVNKTLKQLWLSHNYIQDKGFLAICEALREGGNKSLETLDLTGNHIKGKKVGIIEEMIQTNLSLTHLYLWGNPITEENRERLRNAGEERTPKLYMQ</sequence>
<dbReference type="Proteomes" id="UP000681722">
    <property type="component" value="Unassembled WGS sequence"/>
</dbReference>
<evidence type="ECO:0000313" key="5">
    <source>
        <dbReference type="EMBL" id="CAF3794752.1"/>
    </source>
</evidence>
<proteinExistence type="predicted"/>
<organism evidence="4 7">
    <name type="scientific">Didymodactylos carnosus</name>
    <dbReference type="NCBI Taxonomy" id="1234261"/>
    <lineage>
        <taxon>Eukaryota</taxon>
        <taxon>Metazoa</taxon>
        <taxon>Spiralia</taxon>
        <taxon>Gnathifera</taxon>
        <taxon>Rotifera</taxon>
        <taxon>Eurotatoria</taxon>
        <taxon>Bdelloidea</taxon>
        <taxon>Philodinida</taxon>
        <taxon>Philodinidae</taxon>
        <taxon>Didymodactylos</taxon>
    </lineage>
</organism>
<dbReference type="PANTHER" id="PTHR24111">
    <property type="entry name" value="LEUCINE-RICH REPEAT-CONTAINING PROTEIN 34"/>
    <property type="match status" value="1"/>
</dbReference>
<evidence type="ECO:0000256" key="1">
    <source>
        <dbReference type="ARBA" id="ARBA00022737"/>
    </source>
</evidence>
<feature type="compositionally biased region" description="Polar residues" evidence="2">
    <location>
        <begin position="1"/>
        <end position="13"/>
    </location>
</feature>
<keyword evidence="1" id="KW-0677">Repeat</keyword>
<dbReference type="InterPro" id="IPR052201">
    <property type="entry name" value="LRR-containing_regulator"/>
</dbReference>
<dbReference type="SMART" id="SM00368">
    <property type="entry name" value="LRR_RI"/>
    <property type="match status" value="3"/>
</dbReference>
<evidence type="ECO:0000256" key="2">
    <source>
        <dbReference type="SAM" id="MobiDB-lite"/>
    </source>
</evidence>
<dbReference type="Proteomes" id="UP000677228">
    <property type="component" value="Unassembled WGS sequence"/>
</dbReference>
<dbReference type="InterPro" id="IPR001611">
    <property type="entry name" value="Leu-rich_rpt"/>
</dbReference>
<dbReference type="EMBL" id="CAJOBA010007174">
    <property type="protein sequence ID" value="CAF3794752.1"/>
    <property type="molecule type" value="Genomic_DNA"/>
</dbReference>
<dbReference type="EMBL" id="CAJNOQ010016991">
    <property type="protein sequence ID" value="CAF1391103.1"/>
    <property type="molecule type" value="Genomic_DNA"/>
</dbReference>
<dbReference type="Pfam" id="PF13516">
    <property type="entry name" value="LRR_6"/>
    <property type="match status" value="2"/>
</dbReference>
<dbReference type="Proteomes" id="UP000663829">
    <property type="component" value="Unassembled WGS sequence"/>
</dbReference>
<name>A0A815KHC1_9BILA</name>
<dbReference type="EMBL" id="CAJOBC010082398">
    <property type="protein sequence ID" value="CAF4285637.1"/>
    <property type="molecule type" value="Genomic_DNA"/>
</dbReference>
<keyword evidence="7" id="KW-1185">Reference proteome</keyword>
<dbReference type="Pfam" id="PF00560">
    <property type="entry name" value="LRR_1"/>
    <property type="match status" value="1"/>
</dbReference>
<dbReference type="AlphaFoldDB" id="A0A815KHC1"/>
<dbReference type="InterPro" id="IPR032675">
    <property type="entry name" value="LRR_dom_sf"/>
</dbReference>
<dbReference type="Proteomes" id="UP000682733">
    <property type="component" value="Unassembled WGS sequence"/>
</dbReference>
<dbReference type="SUPFAM" id="SSF52047">
    <property type="entry name" value="RNI-like"/>
    <property type="match status" value="1"/>
</dbReference>
<gene>
    <name evidence="4" type="ORF">GPM918_LOCUS32798</name>
    <name evidence="3" type="ORF">OVA965_LOCUS15761</name>
    <name evidence="6" type="ORF">SRO942_LOCUS33471</name>
    <name evidence="5" type="ORF">TMI583_LOCUS15770</name>
</gene>
<feature type="region of interest" description="Disordered" evidence="2">
    <location>
        <begin position="1"/>
        <end position="28"/>
    </location>
</feature>
<evidence type="ECO:0000313" key="3">
    <source>
        <dbReference type="EMBL" id="CAF1026277.1"/>
    </source>
</evidence>
<dbReference type="OrthoDB" id="120976at2759"/>
<evidence type="ECO:0000313" key="7">
    <source>
        <dbReference type="Proteomes" id="UP000663829"/>
    </source>
</evidence>
<comment type="caution">
    <text evidence="4">The sequence shown here is derived from an EMBL/GenBank/DDBJ whole genome shotgun (WGS) entry which is preliminary data.</text>
</comment>
<dbReference type="PANTHER" id="PTHR24111:SF0">
    <property type="entry name" value="LEUCINE-RICH REPEAT-CONTAINING PROTEIN"/>
    <property type="match status" value="1"/>
</dbReference>
<dbReference type="EMBL" id="CAJNOK010007163">
    <property type="protein sequence ID" value="CAF1026277.1"/>
    <property type="molecule type" value="Genomic_DNA"/>
</dbReference>
<protein>
    <submittedName>
        <fullName evidence="4">Uncharacterized protein</fullName>
    </submittedName>
</protein>
<evidence type="ECO:0000313" key="6">
    <source>
        <dbReference type="EMBL" id="CAF4285637.1"/>
    </source>
</evidence>